<evidence type="ECO:0000313" key="3">
    <source>
        <dbReference type="Proteomes" id="UP000005206"/>
    </source>
</evidence>
<protein>
    <submittedName>
        <fullName evidence="2">Uncharacterized protein</fullName>
    </submittedName>
</protein>
<dbReference type="OrthoDB" id="5066297at2759"/>
<proteinExistence type="predicted"/>
<keyword evidence="1" id="KW-0175">Coiled coil</keyword>
<dbReference type="KEGG" id="nhe:NECHADRAFT_82077"/>
<evidence type="ECO:0000313" key="2">
    <source>
        <dbReference type="EMBL" id="EEU39665.1"/>
    </source>
</evidence>
<sequence>MPFWPFSDPTPSNNEDELPWNAAIIPCLQVKEVFRTVVILPDPEFMKYKDPAGTHYMTQFTRLKYFLDAKLLDENCRAWKELQETDPGFKKIQIIHMWFDNYRKEGGNIPNEVGPVTFPEEWKDEDFFLNWFLDTLERATHVIVETNHVKDWHRFKEEHKARLMKEQRTAEQDAQYEKDKAEFKASWEGVKQAVKDEWNAFFLERKREQAAKELEKDKKRQEEQILKEVRSERRLDKMENY</sequence>
<dbReference type="RefSeq" id="XP_003045378.1">
    <property type="nucleotide sequence ID" value="XM_003045332.1"/>
</dbReference>
<accession>C7ZAF2</accession>
<gene>
    <name evidence="2" type="ORF">NECHADRAFT_82077</name>
</gene>
<reference evidence="2 3" key="1">
    <citation type="journal article" date="2009" name="PLoS Genet.">
        <title>The genome of Nectria haematococca: contribution of supernumerary chromosomes to gene expansion.</title>
        <authorList>
            <person name="Coleman J.J."/>
            <person name="Rounsley S.D."/>
            <person name="Rodriguez-Carres M."/>
            <person name="Kuo A."/>
            <person name="Wasmann C.C."/>
            <person name="Grimwood J."/>
            <person name="Schmutz J."/>
            <person name="Taga M."/>
            <person name="White G.J."/>
            <person name="Zhou S."/>
            <person name="Schwartz D.C."/>
            <person name="Freitag M."/>
            <person name="Ma L.J."/>
            <person name="Danchin E.G."/>
            <person name="Henrissat B."/>
            <person name="Coutinho P.M."/>
            <person name="Nelson D.R."/>
            <person name="Straney D."/>
            <person name="Napoli C.A."/>
            <person name="Barker B.M."/>
            <person name="Gribskov M."/>
            <person name="Rep M."/>
            <person name="Kroken S."/>
            <person name="Molnar I."/>
            <person name="Rensing C."/>
            <person name="Kennell J.C."/>
            <person name="Zamora J."/>
            <person name="Farman M.L."/>
            <person name="Selker E.U."/>
            <person name="Salamov A."/>
            <person name="Shapiro H."/>
            <person name="Pangilinan J."/>
            <person name="Lindquist E."/>
            <person name="Lamers C."/>
            <person name="Grigoriev I.V."/>
            <person name="Geiser D.M."/>
            <person name="Covert S.F."/>
            <person name="Temporini E."/>
            <person name="Vanetten H.D."/>
        </authorList>
    </citation>
    <scope>NUCLEOTIDE SEQUENCE [LARGE SCALE GENOMIC DNA]</scope>
    <source>
        <strain evidence="3">ATCC MYA-4622 / CBS 123669 / FGSC 9596 / NRRL 45880 / 77-13-4</strain>
    </source>
</reference>
<organism evidence="2 3">
    <name type="scientific">Fusarium vanettenii (strain ATCC MYA-4622 / CBS 123669 / FGSC 9596 / NRRL 45880 / 77-13-4)</name>
    <name type="common">Fusarium solani subsp. pisi</name>
    <dbReference type="NCBI Taxonomy" id="660122"/>
    <lineage>
        <taxon>Eukaryota</taxon>
        <taxon>Fungi</taxon>
        <taxon>Dikarya</taxon>
        <taxon>Ascomycota</taxon>
        <taxon>Pezizomycotina</taxon>
        <taxon>Sordariomycetes</taxon>
        <taxon>Hypocreomycetidae</taxon>
        <taxon>Hypocreales</taxon>
        <taxon>Nectriaceae</taxon>
        <taxon>Fusarium</taxon>
        <taxon>Fusarium solani species complex</taxon>
        <taxon>Fusarium vanettenii</taxon>
    </lineage>
</organism>
<dbReference type="InParanoid" id="C7ZAF2"/>
<dbReference type="VEuPathDB" id="FungiDB:NECHADRAFT_82077"/>
<name>C7ZAF2_FUSV7</name>
<dbReference type="GeneID" id="9672333"/>
<dbReference type="HOGENOM" id="CLU_1152042_0_0_1"/>
<dbReference type="EMBL" id="GG698912">
    <property type="protein sequence ID" value="EEU39665.1"/>
    <property type="molecule type" value="Genomic_DNA"/>
</dbReference>
<keyword evidence="3" id="KW-1185">Reference proteome</keyword>
<feature type="coiled-coil region" evidence="1">
    <location>
        <begin position="200"/>
        <end position="232"/>
    </location>
</feature>
<dbReference type="Proteomes" id="UP000005206">
    <property type="component" value="Chromosome 6"/>
</dbReference>
<dbReference type="AlphaFoldDB" id="C7ZAF2"/>
<evidence type="ECO:0000256" key="1">
    <source>
        <dbReference type="SAM" id="Coils"/>
    </source>
</evidence>